<protein>
    <submittedName>
        <fullName evidence="3">Acetyl-mannosamine transferase</fullName>
    </submittedName>
</protein>
<dbReference type="PANTHER" id="PTHR34136">
    <property type="match status" value="1"/>
</dbReference>
<gene>
    <name evidence="3" type="ORF">CN307_10325</name>
</gene>
<reference evidence="3 4" key="1">
    <citation type="submission" date="2017-09" db="EMBL/GenBank/DDBJ databases">
        <title>Large-scale bioinformatics analysis of Bacillus genomes uncovers conserved roles of natural products in bacterial physiology.</title>
        <authorList>
            <consortium name="Agbiome Team Llc"/>
            <person name="Bleich R.M."/>
            <person name="Grubbs K.J."/>
            <person name="Santa Maria K.C."/>
            <person name="Allen S.E."/>
            <person name="Farag S."/>
            <person name="Shank E.A."/>
            <person name="Bowers A."/>
        </authorList>
    </citation>
    <scope>NUCLEOTIDE SEQUENCE [LARGE SCALE GENOMIC DNA]</scope>
    <source>
        <strain evidence="3 4">AFS022681</strain>
    </source>
</reference>
<dbReference type="CDD" id="cd06533">
    <property type="entry name" value="Glyco_transf_WecG_TagA"/>
    <property type="match status" value="1"/>
</dbReference>
<dbReference type="Proteomes" id="UP000220032">
    <property type="component" value="Unassembled WGS sequence"/>
</dbReference>
<sequence>MQEAIQNIDGIIKKNRGVGEQGYVVTPNVDHIVNVHKDSHFREIYKGATLTLVDGAPIFMLSKKIGVPLKAKVSGSDLTPHLFELAQKNGYRVFIFGSREGVPDLAIQKIKSEYGYTFPIESYSPPFGFEKQPDVLGESIKKIQEFQPDILLVSLGSPKGERFIYENLKELNVPISLQIGASIDFIAGTVKRAPLWMQKVGLEWFYRFLQEPKRMFRRYFINDSYFLVLVFKEFFKRRRGQ</sequence>
<accession>A0A2A9A259</accession>
<evidence type="ECO:0000256" key="2">
    <source>
        <dbReference type="ARBA" id="ARBA00022679"/>
    </source>
</evidence>
<name>A0A2A9A259_BACCE</name>
<dbReference type="InterPro" id="IPR004629">
    <property type="entry name" value="WecG_TagA_CpsF"/>
</dbReference>
<evidence type="ECO:0000256" key="1">
    <source>
        <dbReference type="ARBA" id="ARBA00022676"/>
    </source>
</evidence>
<dbReference type="AlphaFoldDB" id="A0A2A9A259"/>
<dbReference type="EMBL" id="NTRR01000014">
    <property type="protein sequence ID" value="PFE16725.1"/>
    <property type="molecule type" value="Genomic_DNA"/>
</dbReference>
<organism evidence="3 4">
    <name type="scientific">Bacillus cereus</name>
    <dbReference type="NCBI Taxonomy" id="1396"/>
    <lineage>
        <taxon>Bacteria</taxon>
        <taxon>Bacillati</taxon>
        <taxon>Bacillota</taxon>
        <taxon>Bacilli</taxon>
        <taxon>Bacillales</taxon>
        <taxon>Bacillaceae</taxon>
        <taxon>Bacillus</taxon>
        <taxon>Bacillus cereus group</taxon>
    </lineage>
</organism>
<evidence type="ECO:0000313" key="3">
    <source>
        <dbReference type="EMBL" id="PFE16725.1"/>
    </source>
</evidence>
<proteinExistence type="predicted"/>
<comment type="caution">
    <text evidence="3">The sequence shown here is derived from an EMBL/GenBank/DDBJ whole genome shotgun (WGS) entry which is preliminary data.</text>
</comment>
<keyword evidence="1" id="KW-0328">Glycosyltransferase</keyword>
<keyword evidence="2 3" id="KW-0808">Transferase</keyword>
<evidence type="ECO:0000313" key="4">
    <source>
        <dbReference type="Proteomes" id="UP000220032"/>
    </source>
</evidence>
<dbReference type="Pfam" id="PF03808">
    <property type="entry name" value="Glyco_tran_WecG"/>
    <property type="match status" value="1"/>
</dbReference>
<dbReference type="GO" id="GO:0016758">
    <property type="term" value="F:hexosyltransferase activity"/>
    <property type="evidence" value="ECO:0007669"/>
    <property type="project" value="TreeGrafter"/>
</dbReference>
<dbReference type="PANTHER" id="PTHR34136:SF1">
    <property type="entry name" value="UDP-N-ACETYL-D-MANNOSAMINURONIC ACID TRANSFERASE"/>
    <property type="match status" value="1"/>
</dbReference>
<dbReference type="NCBIfam" id="TIGR00696">
    <property type="entry name" value="wecG_tagA_cpsF"/>
    <property type="match status" value="1"/>
</dbReference>